<keyword evidence="8" id="KW-0249">Electron transport</keyword>
<keyword evidence="10" id="KW-0408">Iron</keyword>
<keyword evidence="3" id="KW-0813">Transport</keyword>
<reference evidence="14 15" key="1">
    <citation type="journal article" date="2021" name="ISME J.">
        <title>Genomic evolution of the class Acidithiobacillia: deep-branching Proteobacteria living in extreme acidic conditions.</title>
        <authorList>
            <person name="Moya-Beltran A."/>
            <person name="Beard S."/>
            <person name="Rojas-Villalobos C."/>
            <person name="Issotta F."/>
            <person name="Gallardo Y."/>
            <person name="Ulloa R."/>
            <person name="Giaveno A."/>
            <person name="Degli Esposti M."/>
            <person name="Johnson D.B."/>
            <person name="Quatrini R."/>
        </authorList>
    </citation>
    <scope>NUCLEOTIDE SEQUENCE [LARGE SCALE GENOMIC DNA]</scope>
    <source>
        <strain evidence="14 15">ATCC 19703</strain>
    </source>
</reference>
<dbReference type="RefSeq" id="WP_226856850.1">
    <property type="nucleotide sequence ID" value="NZ_JABELD010000015.1"/>
</dbReference>
<keyword evidence="9 12" id="KW-1133">Transmembrane helix</keyword>
<evidence type="ECO:0000256" key="12">
    <source>
        <dbReference type="SAM" id="Phobius"/>
    </source>
</evidence>
<evidence type="ECO:0000256" key="1">
    <source>
        <dbReference type="ARBA" id="ARBA00004651"/>
    </source>
</evidence>
<dbReference type="SUPFAM" id="SSF81342">
    <property type="entry name" value="Transmembrane di-heme cytochromes"/>
    <property type="match status" value="1"/>
</dbReference>
<name>A0ABS5ZLQ1_9PROT</name>
<evidence type="ECO:0000256" key="2">
    <source>
        <dbReference type="ARBA" id="ARBA00008622"/>
    </source>
</evidence>
<evidence type="ECO:0000256" key="3">
    <source>
        <dbReference type="ARBA" id="ARBA00022448"/>
    </source>
</evidence>
<organism evidence="14 15">
    <name type="scientific">Acidithiobacillus concretivorus</name>
    <dbReference type="NCBI Taxonomy" id="3063952"/>
    <lineage>
        <taxon>Bacteria</taxon>
        <taxon>Pseudomonadati</taxon>
        <taxon>Pseudomonadota</taxon>
        <taxon>Acidithiobacillia</taxon>
        <taxon>Acidithiobacillales</taxon>
        <taxon>Acidithiobacillaceae</taxon>
        <taxon>Acidithiobacillus</taxon>
    </lineage>
</organism>
<evidence type="ECO:0000256" key="11">
    <source>
        <dbReference type="ARBA" id="ARBA00023136"/>
    </source>
</evidence>
<dbReference type="InterPro" id="IPR016174">
    <property type="entry name" value="Di-haem_cyt_TM"/>
</dbReference>
<dbReference type="Gene3D" id="1.20.950.20">
    <property type="entry name" value="Transmembrane di-heme cytochromes, Chain C"/>
    <property type="match status" value="1"/>
</dbReference>
<dbReference type="InterPro" id="IPR051542">
    <property type="entry name" value="Hydrogenase_cytochrome"/>
</dbReference>
<dbReference type="PANTHER" id="PTHR30485:SF1">
    <property type="entry name" value="CYTOCHROME YDHU-RELATED"/>
    <property type="match status" value="1"/>
</dbReference>
<evidence type="ECO:0000256" key="9">
    <source>
        <dbReference type="ARBA" id="ARBA00022989"/>
    </source>
</evidence>
<feature type="transmembrane region" description="Helical" evidence="12">
    <location>
        <begin position="27"/>
        <end position="51"/>
    </location>
</feature>
<dbReference type="InterPro" id="IPR011577">
    <property type="entry name" value="Cyt_b561_bac/Ni-Hgenase"/>
</dbReference>
<proteinExistence type="inferred from homology"/>
<dbReference type="EMBL" id="JABELD010000015">
    <property type="protein sequence ID" value="MBU2737586.1"/>
    <property type="molecule type" value="Genomic_DNA"/>
</dbReference>
<dbReference type="InterPro" id="IPR000516">
    <property type="entry name" value="Ni-dep_Hydgase_cyt-B"/>
</dbReference>
<keyword evidence="15" id="KW-1185">Reference proteome</keyword>
<evidence type="ECO:0000259" key="13">
    <source>
        <dbReference type="Pfam" id="PF01292"/>
    </source>
</evidence>
<comment type="subcellular location">
    <subcellularLocation>
        <location evidence="1">Cell membrane</location>
        <topology evidence="1">Multi-pass membrane protein</topology>
    </subcellularLocation>
</comment>
<feature type="transmembrane region" description="Helical" evidence="12">
    <location>
        <begin position="180"/>
        <end position="204"/>
    </location>
</feature>
<gene>
    <name evidence="14" type="ORF">HJG40_01915</name>
</gene>
<dbReference type="PRINTS" id="PR00161">
    <property type="entry name" value="NIHGNASECYTB"/>
</dbReference>
<comment type="caution">
    <text evidence="14">The sequence shown here is derived from an EMBL/GenBank/DDBJ whole genome shotgun (WGS) entry which is preliminary data.</text>
</comment>
<evidence type="ECO:0000313" key="14">
    <source>
        <dbReference type="EMBL" id="MBU2737586.1"/>
    </source>
</evidence>
<evidence type="ECO:0000256" key="10">
    <source>
        <dbReference type="ARBA" id="ARBA00023004"/>
    </source>
</evidence>
<feature type="transmembrane region" description="Helical" evidence="12">
    <location>
        <begin position="140"/>
        <end position="160"/>
    </location>
</feature>
<evidence type="ECO:0000256" key="7">
    <source>
        <dbReference type="ARBA" id="ARBA00022723"/>
    </source>
</evidence>
<comment type="similarity">
    <text evidence="2">Belongs to the HupC/HyaC/HydC family.</text>
</comment>
<keyword evidence="6 12" id="KW-0812">Transmembrane</keyword>
<keyword evidence="4" id="KW-1003">Cell membrane</keyword>
<evidence type="ECO:0000313" key="15">
    <source>
        <dbReference type="Proteomes" id="UP001197028"/>
    </source>
</evidence>
<evidence type="ECO:0000256" key="5">
    <source>
        <dbReference type="ARBA" id="ARBA00022617"/>
    </source>
</evidence>
<keyword evidence="5" id="KW-0349">Heme</keyword>
<sequence>MSESLTSIFNTTPENSDKIKPAMIHPLWLRLTHWVNALAVLILISSGWRIYNASPLFGFSFPNDITLGGWLGGALDWHFAAMWILAANGLIYLLFNGVSRRFWHKFSPLSPRAVWSDIKAALRSRLSHAEASQYNSVQKAAYLFVVLDLVLLVLSGLVLWKSVQFSTLAFLLGGYETARYVHFCSMAFLLGFIAIHLLMVLLVPRSLLTMIRGR</sequence>
<evidence type="ECO:0000256" key="6">
    <source>
        <dbReference type="ARBA" id="ARBA00022692"/>
    </source>
</evidence>
<dbReference type="Pfam" id="PF01292">
    <property type="entry name" value="Ni_hydr_CYTB"/>
    <property type="match status" value="1"/>
</dbReference>
<keyword evidence="7" id="KW-0479">Metal-binding</keyword>
<feature type="transmembrane region" description="Helical" evidence="12">
    <location>
        <begin position="77"/>
        <end position="95"/>
    </location>
</feature>
<evidence type="ECO:0000256" key="4">
    <source>
        <dbReference type="ARBA" id="ARBA00022475"/>
    </source>
</evidence>
<dbReference type="Proteomes" id="UP001197028">
    <property type="component" value="Unassembled WGS sequence"/>
</dbReference>
<accession>A0ABS5ZLQ1</accession>
<keyword evidence="11 12" id="KW-0472">Membrane</keyword>
<dbReference type="PANTHER" id="PTHR30485">
    <property type="entry name" value="NI/FE-HYDROGENASE 1 B-TYPE CYTOCHROME SUBUNIT"/>
    <property type="match status" value="1"/>
</dbReference>
<protein>
    <submittedName>
        <fullName evidence="14">Cytochrome B</fullName>
    </submittedName>
</protein>
<feature type="domain" description="Cytochrome b561 bacterial/Ni-hydrogenase" evidence="13">
    <location>
        <begin position="25"/>
        <end position="213"/>
    </location>
</feature>
<evidence type="ECO:0000256" key="8">
    <source>
        <dbReference type="ARBA" id="ARBA00022982"/>
    </source>
</evidence>